<proteinExistence type="predicted"/>
<dbReference type="AlphaFoldDB" id="A0A559SQU7"/>
<evidence type="ECO:0000313" key="2">
    <source>
        <dbReference type="Proteomes" id="UP000319824"/>
    </source>
</evidence>
<sequence length="78" mass="9251">MPDVPALFDFSILLRREDAHPSRRFFYAFEGYAGWRRRSHLSLRPSRMLRLKRVMFIVPPGEFERHIEDGVELTGLGF</sequence>
<dbReference type="Proteomes" id="UP000319824">
    <property type="component" value="Unassembled WGS sequence"/>
</dbReference>
<accession>A0A559SQU7</accession>
<reference evidence="1 2" key="1">
    <citation type="submission" date="2019-06" db="EMBL/GenBank/DDBJ databases">
        <title>Pac Bio to generate improved reference genome sequences for organisms with transposon mutant libraries (support for FEBA project).</title>
        <authorList>
            <person name="Blow M."/>
        </authorList>
    </citation>
    <scope>NUCLEOTIDE SEQUENCE [LARGE SCALE GENOMIC DNA]</scope>
    <source>
        <strain evidence="1 2">USDA 1844</strain>
    </source>
</reference>
<gene>
    <name evidence="1" type="ORF">BCL32_4984</name>
</gene>
<dbReference type="EMBL" id="VISO01000003">
    <property type="protein sequence ID" value="TVZ64720.1"/>
    <property type="molecule type" value="Genomic_DNA"/>
</dbReference>
<comment type="caution">
    <text evidence="1">The sequence shown here is derived from an EMBL/GenBank/DDBJ whole genome shotgun (WGS) entry which is preliminary data.</text>
</comment>
<protein>
    <submittedName>
        <fullName evidence="1">Uncharacterized protein</fullName>
    </submittedName>
</protein>
<evidence type="ECO:0000313" key="1">
    <source>
        <dbReference type="EMBL" id="TVZ64720.1"/>
    </source>
</evidence>
<dbReference type="RefSeq" id="WP_022714529.1">
    <property type="nucleotide sequence ID" value="NZ_ATTQ01000005.1"/>
</dbReference>
<organism evidence="1 2">
    <name type="scientific">Rhizobium mongolense USDA 1844</name>
    <dbReference type="NCBI Taxonomy" id="1079460"/>
    <lineage>
        <taxon>Bacteria</taxon>
        <taxon>Pseudomonadati</taxon>
        <taxon>Pseudomonadota</taxon>
        <taxon>Alphaproteobacteria</taxon>
        <taxon>Hyphomicrobiales</taxon>
        <taxon>Rhizobiaceae</taxon>
        <taxon>Rhizobium/Agrobacterium group</taxon>
        <taxon>Rhizobium</taxon>
    </lineage>
</organism>
<name>A0A559SQU7_9HYPH</name>